<dbReference type="PANTHER" id="PTHR43591">
    <property type="entry name" value="METHYLTRANSFERASE"/>
    <property type="match status" value="1"/>
</dbReference>
<accession>A0A0U1DV53</accession>
<sequence>MLEIHEDRGAHMPAMSQIERAFCKTALWRGGTGQAVLGSLPLDRLGHDVLEIGSGSGDIAARLRQANPDLAITATDFDPAMVRTAARRLQAYPEVTVRGADATDLPFSADSFDSVLSCLMLHHIVEWERAIAEIARVLRPGGVFTGYDLTRTPMATAIHRLDRSPFRLVNPDELEEVCARHGLAVRTRTRLAGQVMQFSSD</sequence>
<evidence type="ECO:0000313" key="3">
    <source>
        <dbReference type="Proteomes" id="UP000182227"/>
    </source>
</evidence>
<feature type="domain" description="Methyltransferase type 11" evidence="1">
    <location>
        <begin position="50"/>
        <end position="144"/>
    </location>
</feature>
<dbReference type="EMBL" id="CTEF01000005">
    <property type="protein sequence ID" value="CQD22279.1"/>
    <property type="molecule type" value="Genomic_DNA"/>
</dbReference>
<name>A0A0U1DV53_9MYCO</name>
<dbReference type="SUPFAM" id="SSF53335">
    <property type="entry name" value="S-adenosyl-L-methionine-dependent methyltransferases"/>
    <property type="match status" value="1"/>
</dbReference>
<reference evidence="2 3" key="1">
    <citation type="submission" date="2015-03" db="EMBL/GenBank/DDBJ databases">
        <authorList>
            <person name="Murphy D."/>
        </authorList>
    </citation>
    <scope>NUCLEOTIDE SEQUENCE [LARGE SCALE GENOMIC DNA]</scope>
    <source>
        <strain evidence="2 3">D16</strain>
    </source>
</reference>
<dbReference type="InterPro" id="IPR013216">
    <property type="entry name" value="Methyltransf_11"/>
</dbReference>
<dbReference type="InterPro" id="IPR029063">
    <property type="entry name" value="SAM-dependent_MTases_sf"/>
</dbReference>
<dbReference type="CDD" id="cd02440">
    <property type="entry name" value="AdoMet_MTases"/>
    <property type="match status" value="1"/>
</dbReference>
<keyword evidence="2" id="KW-0808">Transferase</keyword>
<dbReference type="AlphaFoldDB" id="A0A0U1DV53"/>
<evidence type="ECO:0000259" key="1">
    <source>
        <dbReference type="Pfam" id="PF08241"/>
    </source>
</evidence>
<protein>
    <submittedName>
        <fullName evidence="2">Type 11 methyltransferase</fullName>
    </submittedName>
</protein>
<organism evidence="2 3">
    <name type="scientific">Mycolicibacterium conceptionense</name>
    <dbReference type="NCBI Taxonomy" id="451644"/>
    <lineage>
        <taxon>Bacteria</taxon>
        <taxon>Bacillati</taxon>
        <taxon>Actinomycetota</taxon>
        <taxon>Actinomycetes</taxon>
        <taxon>Mycobacteriales</taxon>
        <taxon>Mycobacteriaceae</taxon>
        <taxon>Mycolicibacterium</taxon>
    </lineage>
</organism>
<dbReference type="Gene3D" id="3.40.50.150">
    <property type="entry name" value="Vaccinia Virus protein VP39"/>
    <property type="match status" value="1"/>
</dbReference>
<evidence type="ECO:0000313" key="2">
    <source>
        <dbReference type="EMBL" id="CQD22279.1"/>
    </source>
</evidence>
<dbReference type="GO" id="GO:0032259">
    <property type="term" value="P:methylation"/>
    <property type="evidence" value="ECO:0007669"/>
    <property type="project" value="UniProtKB-KW"/>
</dbReference>
<gene>
    <name evidence="2" type="ORF">BN970_05245</name>
</gene>
<dbReference type="GO" id="GO:0008757">
    <property type="term" value="F:S-adenosylmethionine-dependent methyltransferase activity"/>
    <property type="evidence" value="ECO:0007669"/>
    <property type="project" value="InterPro"/>
</dbReference>
<dbReference type="PANTHER" id="PTHR43591:SF24">
    <property type="entry name" value="2-METHOXY-6-POLYPRENYL-1,4-BENZOQUINOL METHYLASE, MITOCHONDRIAL"/>
    <property type="match status" value="1"/>
</dbReference>
<dbReference type="Proteomes" id="UP000182227">
    <property type="component" value="Unassembled WGS sequence"/>
</dbReference>
<dbReference type="Pfam" id="PF08241">
    <property type="entry name" value="Methyltransf_11"/>
    <property type="match status" value="1"/>
</dbReference>
<keyword evidence="2" id="KW-0489">Methyltransferase</keyword>
<proteinExistence type="predicted"/>